<comment type="subunit">
    <text evidence="3">Interacts with incompletely assembled mitochondrial NADH:ubiquinone oxidoreductase complex (complex I).</text>
</comment>
<dbReference type="FunFam" id="3.80.10.10:FF:000168">
    <property type="entry name" value="Distal membrane arm assembly complex 2"/>
    <property type="match status" value="1"/>
</dbReference>
<name>A0AAD1T036_PELCU</name>
<dbReference type="InterPro" id="IPR032675">
    <property type="entry name" value="LRR_dom_sf"/>
</dbReference>
<protein>
    <recommendedName>
        <fullName evidence="4">Distal membrane-arm assembly complex protein 2</fullName>
    </recommendedName>
    <alternativeName>
        <fullName evidence="5">ATP synthase subunit s-like protein</fullName>
    </alternativeName>
</protein>
<keyword evidence="7" id="KW-1185">Reference proteome</keyword>
<reference evidence="6" key="1">
    <citation type="submission" date="2022-03" db="EMBL/GenBank/DDBJ databases">
        <authorList>
            <person name="Alioto T."/>
            <person name="Alioto T."/>
            <person name="Gomez Garrido J."/>
        </authorList>
    </citation>
    <scope>NUCLEOTIDE SEQUENCE</scope>
</reference>
<dbReference type="GO" id="GO:0031146">
    <property type="term" value="P:SCF-dependent proteasomal ubiquitin-dependent protein catabolic process"/>
    <property type="evidence" value="ECO:0007669"/>
    <property type="project" value="TreeGrafter"/>
</dbReference>
<comment type="function">
    <text evidence="2">Required for the assembly of the mitochondrial NADH:ubiquinone oxidoreductase complex (complex I). Involved in the assembly of the distal region of complex I.</text>
</comment>
<dbReference type="EMBL" id="OW240920">
    <property type="protein sequence ID" value="CAH2314239.1"/>
    <property type="molecule type" value="Genomic_DNA"/>
</dbReference>
<comment type="similarity">
    <text evidence="1">Belongs to the ATP synthase subunit s family.</text>
</comment>
<sequence length="263" mass="30400">MAAPRLLQMPRILPHFRLLQTPRTLPLVGWRDSRHSSSSSLPSIKHRILHSLNNYYHDIETVLEWSSRFKTWNLRRKNAHYAYTERLYGPYAAAAYYALSKKGGVKFKGHIDWHRADRKGRFSWDFMQYKDVPLEGIDLSNSPLTFRGLDNIVSLTELRELYLRNCPHLNDWALSRLHVFKDSLEVLSLAGCPHITERGLATLHHLQNLQHLDLSNLPSVPNKGLIKILLEEILPGCQIVGLDYFDGLEDTEGQPLLIPELRH</sequence>
<dbReference type="SUPFAM" id="SSF52047">
    <property type="entry name" value="RNI-like"/>
    <property type="match status" value="1"/>
</dbReference>
<evidence type="ECO:0000256" key="1">
    <source>
        <dbReference type="ARBA" id="ARBA00006901"/>
    </source>
</evidence>
<dbReference type="AlphaFoldDB" id="A0AAD1T036"/>
<dbReference type="PANTHER" id="PTHR13318">
    <property type="entry name" value="PARTNER OF PAIRED, ISOFORM B-RELATED"/>
    <property type="match status" value="1"/>
</dbReference>
<gene>
    <name evidence="6" type="ORF">PECUL_23A055610</name>
</gene>
<proteinExistence type="inferred from homology"/>
<evidence type="ECO:0000256" key="4">
    <source>
        <dbReference type="ARBA" id="ARBA00072316"/>
    </source>
</evidence>
<dbReference type="Gene3D" id="3.80.10.10">
    <property type="entry name" value="Ribonuclease Inhibitor"/>
    <property type="match status" value="1"/>
</dbReference>
<accession>A0AAD1T036</accession>
<dbReference type="PANTHER" id="PTHR13318:SF169">
    <property type="entry name" value="F-BOX AND LEUCINE-RICH REPEAT PROTEIN 9"/>
    <property type="match status" value="1"/>
</dbReference>
<evidence type="ECO:0000256" key="2">
    <source>
        <dbReference type="ARBA" id="ARBA00057777"/>
    </source>
</evidence>
<evidence type="ECO:0000313" key="6">
    <source>
        <dbReference type="EMBL" id="CAH2314239.1"/>
    </source>
</evidence>
<dbReference type="Proteomes" id="UP001295444">
    <property type="component" value="Chromosome 09"/>
</dbReference>
<evidence type="ECO:0000256" key="5">
    <source>
        <dbReference type="ARBA" id="ARBA00076566"/>
    </source>
</evidence>
<dbReference type="GO" id="GO:0019005">
    <property type="term" value="C:SCF ubiquitin ligase complex"/>
    <property type="evidence" value="ECO:0007669"/>
    <property type="project" value="TreeGrafter"/>
</dbReference>
<evidence type="ECO:0000313" key="7">
    <source>
        <dbReference type="Proteomes" id="UP001295444"/>
    </source>
</evidence>
<organism evidence="6 7">
    <name type="scientific">Pelobates cultripes</name>
    <name type="common">Western spadefoot toad</name>
    <dbReference type="NCBI Taxonomy" id="61616"/>
    <lineage>
        <taxon>Eukaryota</taxon>
        <taxon>Metazoa</taxon>
        <taxon>Chordata</taxon>
        <taxon>Craniata</taxon>
        <taxon>Vertebrata</taxon>
        <taxon>Euteleostomi</taxon>
        <taxon>Amphibia</taxon>
        <taxon>Batrachia</taxon>
        <taxon>Anura</taxon>
        <taxon>Pelobatoidea</taxon>
        <taxon>Pelobatidae</taxon>
        <taxon>Pelobates</taxon>
    </lineage>
</organism>
<evidence type="ECO:0000256" key="3">
    <source>
        <dbReference type="ARBA" id="ARBA00062608"/>
    </source>
</evidence>